<evidence type="ECO:0000313" key="11">
    <source>
        <dbReference type="EMBL" id="CAL5222988.1"/>
    </source>
</evidence>
<dbReference type="SUPFAM" id="SSF56300">
    <property type="entry name" value="Metallo-dependent phosphatases"/>
    <property type="match status" value="1"/>
</dbReference>
<protein>
    <recommendedName>
        <fullName evidence="7">Purple acid phosphatase</fullName>
        <ecNumber evidence="7">3.1.3.2</ecNumber>
    </recommendedName>
</protein>
<dbReference type="InterPro" id="IPR004843">
    <property type="entry name" value="Calcineurin-like_PHP"/>
</dbReference>
<dbReference type="Pfam" id="PF00149">
    <property type="entry name" value="Metallophos"/>
    <property type="match status" value="1"/>
</dbReference>
<comment type="subunit">
    <text evidence="3">Homodimer.</text>
</comment>
<keyword evidence="4" id="KW-0964">Secreted</keyword>
<comment type="caution">
    <text evidence="11">The sequence shown here is derived from an EMBL/GenBank/DDBJ whole genome shotgun (WGS) entry which is preliminary data.</text>
</comment>
<dbReference type="Pfam" id="PF14008">
    <property type="entry name" value="Metallophos_C"/>
    <property type="match status" value="1"/>
</dbReference>
<feature type="domain" description="Calcineurin-like phosphoesterase" evidence="8">
    <location>
        <begin position="264"/>
        <end position="522"/>
    </location>
</feature>
<dbReference type="Gene3D" id="2.60.40.380">
    <property type="entry name" value="Purple acid phosphatase-like, N-terminal"/>
    <property type="match status" value="1"/>
</dbReference>
<proteinExistence type="inferred from homology"/>
<gene>
    <name evidence="11" type="primary">g5431</name>
    <name evidence="11" type="ORF">VP750_LOCUS4647</name>
</gene>
<dbReference type="InterPro" id="IPR008963">
    <property type="entry name" value="Purple_acid_Pase-like_N"/>
</dbReference>
<evidence type="ECO:0000256" key="5">
    <source>
        <dbReference type="ARBA" id="ARBA00022729"/>
    </source>
</evidence>
<evidence type="ECO:0000259" key="8">
    <source>
        <dbReference type="Pfam" id="PF00149"/>
    </source>
</evidence>
<dbReference type="PANTHER" id="PTHR45778:SF3">
    <property type="entry name" value="PURPLE ACID PHOSPHATASE"/>
    <property type="match status" value="1"/>
</dbReference>
<dbReference type="InterPro" id="IPR041792">
    <property type="entry name" value="MPP_PAP"/>
</dbReference>
<evidence type="ECO:0000256" key="3">
    <source>
        <dbReference type="ARBA" id="ARBA00011738"/>
    </source>
</evidence>
<accession>A0ABP1FXR2</accession>
<evidence type="ECO:0000256" key="2">
    <source>
        <dbReference type="ARBA" id="ARBA00008723"/>
    </source>
</evidence>
<dbReference type="InterPro" id="IPR029052">
    <property type="entry name" value="Metallo-depent_PP-like"/>
</dbReference>
<dbReference type="Proteomes" id="UP001497392">
    <property type="component" value="Unassembled WGS sequence"/>
</dbReference>
<evidence type="ECO:0000313" key="12">
    <source>
        <dbReference type="Proteomes" id="UP001497392"/>
    </source>
</evidence>
<keyword evidence="6" id="KW-0325">Glycoprotein</keyword>
<keyword evidence="12" id="KW-1185">Reference proteome</keyword>
<evidence type="ECO:0000256" key="4">
    <source>
        <dbReference type="ARBA" id="ARBA00022525"/>
    </source>
</evidence>
<feature type="signal peptide" evidence="7">
    <location>
        <begin position="1"/>
        <end position="28"/>
    </location>
</feature>
<dbReference type="Pfam" id="PF16656">
    <property type="entry name" value="Pur_ac_phosph_N"/>
    <property type="match status" value="1"/>
</dbReference>
<evidence type="ECO:0000256" key="1">
    <source>
        <dbReference type="ARBA" id="ARBA00004613"/>
    </source>
</evidence>
<evidence type="ECO:0000259" key="9">
    <source>
        <dbReference type="Pfam" id="PF14008"/>
    </source>
</evidence>
<organism evidence="11 12">
    <name type="scientific">Coccomyxa viridis</name>
    <dbReference type="NCBI Taxonomy" id="1274662"/>
    <lineage>
        <taxon>Eukaryota</taxon>
        <taxon>Viridiplantae</taxon>
        <taxon>Chlorophyta</taxon>
        <taxon>core chlorophytes</taxon>
        <taxon>Trebouxiophyceae</taxon>
        <taxon>Trebouxiophyceae incertae sedis</taxon>
        <taxon>Coccomyxaceae</taxon>
        <taxon>Coccomyxa</taxon>
    </lineage>
</organism>
<keyword evidence="7" id="KW-0378">Hydrolase</keyword>
<feature type="chain" id="PRO_5044992565" description="Purple acid phosphatase" evidence="7">
    <location>
        <begin position="29"/>
        <end position="753"/>
    </location>
</feature>
<dbReference type="EC" id="3.1.3.2" evidence="7"/>
<comment type="catalytic activity">
    <reaction evidence="7">
        <text>a phosphate monoester + H2O = an alcohol + phosphate</text>
        <dbReference type="Rhea" id="RHEA:15017"/>
        <dbReference type="ChEBI" id="CHEBI:15377"/>
        <dbReference type="ChEBI" id="CHEBI:30879"/>
        <dbReference type="ChEBI" id="CHEBI:43474"/>
        <dbReference type="ChEBI" id="CHEBI:67140"/>
        <dbReference type="EC" id="3.1.3.2"/>
    </reaction>
</comment>
<dbReference type="SUPFAM" id="SSF49363">
    <property type="entry name" value="Purple acid phosphatase, N-terminal domain"/>
    <property type="match status" value="1"/>
</dbReference>
<reference evidence="11 12" key="1">
    <citation type="submission" date="2024-06" db="EMBL/GenBank/DDBJ databases">
        <authorList>
            <person name="Kraege A."/>
            <person name="Thomma B."/>
        </authorList>
    </citation>
    <scope>NUCLEOTIDE SEQUENCE [LARGE SCALE GENOMIC DNA]</scope>
</reference>
<name>A0ABP1FXR2_9CHLO</name>
<keyword evidence="5 7" id="KW-0732">Signal</keyword>
<dbReference type="Gene3D" id="3.60.21.10">
    <property type="match status" value="1"/>
</dbReference>
<dbReference type="InterPro" id="IPR025733">
    <property type="entry name" value="PAPs_C"/>
</dbReference>
<dbReference type="EMBL" id="CAXHTA020000007">
    <property type="protein sequence ID" value="CAL5222988.1"/>
    <property type="molecule type" value="Genomic_DNA"/>
</dbReference>
<evidence type="ECO:0000256" key="7">
    <source>
        <dbReference type="RuleBase" id="RU361203"/>
    </source>
</evidence>
<evidence type="ECO:0000259" key="10">
    <source>
        <dbReference type="Pfam" id="PF16656"/>
    </source>
</evidence>
<comment type="subcellular location">
    <subcellularLocation>
        <location evidence="1">Secreted</location>
    </subcellularLocation>
</comment>
<dbReference type="PANTHER" id="PTHR45778">
    <property type="entry name" value="PURPLE ACID PHOSPHATASE-RELATED"/>
    <property type="match status" value="1"/>
</dbReference>
<feature type="domain" description="Purple acid phosphatase N-terminal" evidence="10">
    <location>
        <begin position="149"/>
        <end position="252"/>
    </location>
</feature>
<dbReference type="CDD" id="cd00839">
    <property type="entry name" value="MPP_PAPs"/>
    <property type="match status" value="1"/>
</dbReference>
<dbReference type="InterPro" id="IPR015914">
    <property type="entry name" value="PAPs_N"/>
</dbReference>
<sequence length="753" mass="83475">MGVLKTSVRASVCLAFLLCCLFAPSGQGRRLLIGQNLAQLSVNVTSFRDGDVVQVAWEGVRDATTADAIAMYFAGDNVDTTTPLKLKWAFAYSKTHLLAGTGNCSFQLINQRRDVVFALFYNVSRITGYSNANLIAKSASLKLLDPNDPQHIHLALSQTEGTIVAQWTTRDFGAPAVRWGVQSGTVQHQNNGSYSTYTKLQMCGSPANSKGWVDPGALNFAALTGLQPNTRYYYVVGDLVSGVFSEENSFVTAPPVGRQSTVKFLATADLGHAQTDGSTEFDHEQAKDDLNTTPEGTLQYVFEMFYDFLVDNEAQQGASLRTLNGLLGSAENATLFLLNGDVSYARGQLTQWDVFMRQLQPLAAQMPWMLIEGNHERDWPKSGDRYTNMAEDSGGECGVPFWQRFFMPTGPIKWVDAQSQRRSPEWYSFDHGPVHFLQMSTEVDFSPGSPQFEWIIQDLSTVNRKRTPWVVVNMHRPIYTSSTAGVSPTSVLRVAEDLQQALEPVFALYQVDVTFSGHDHKYERTCPVYKRNCLPYDANGTAGGPTHVVIGNAGYKLSWAADPTPAPYWMNRALEHGFLRCTVNGTAFGCEEVSSMNGKVLDSWILTKPADWEPDFNVRNLFTSYFISNYSTTDFLESTGIPSQGYSTVYQPIFNTLEQDTKLLQFYLLANNSAALRNCVNGADTVVDAWGAIAPVYNMTVALGNWRNSSVYTKFYAQQALLPIFDMVQQAAKQYPINNGVITAREPRGPLRT</sequence>
<evidence type="ECO:0000256" key="6">
    <source>
        <dbReference type="ARBA" id="ARBA00023180"/>
    </source>
</evidence>
<feature type="domain" description="Purple acid phosphatase C-terminal" evidence="9">
    <location>
        <begin position="544"/>
        <end position="603"/>
    </location>
</feature>
<comment type="similarity">
    <text evidence="2 7">Belongs to the metallophosphoesterase superfamily. Purple acid phosphatase family.</text>
</comment>